<evidence type="ECO:0008006" key="4">
    <source>
        <dbReference type="Google" id="ProtNLM"/>
    </source>
</evidence>
<dbReference type="EMBL" id="CP036150">
    <property type="protein sequence ID" value="QEN07691.1"/>
    <property type="molecule type" value="Genomic_DNA"/>
</dbReference>
<dbReference type="OrthoDB" id="9821884at2"/>
<accession>A0A5C1QJA0</accession>
<keyword evidence="1" id="KW-0732">Signal</keyword>
<feature type="chain" id="PRO_5023025488" description="Exo-alpha-sialidase" evidence="1">
    <location>
        <begin position="24"/>
        <end position="428"/>
    </location>
</feature>
<sequence>MKKLYFIPLVLLFLMSCSGSAIFYTLENEEEIRDTNNFKSTTPVNRILLYDDGLTESYVTHGKQLWYSTAGSDQNPWSSLSLPDGYSDSAVVNSVATFGTRLYATVADGDSDSKSALMYVESIDDSLTEVFSDTSREGSDSDDYYFYELSLFSVNDGLYISRTNRLWSTQSSSNSSIEETELYYYPSGDYPPSSGLDDSHLVSISGMTDEPFIIKDIVSTGAAGDIFLILNETGSDADSYNAGMLFKTSWSTPETFSSEMTITVDSTTITYSFNRLYYASDYGALFLSTRTDGSYHPILYTFDDGASWESLTGSSNIQFSAFQDISGIDSSTNIILAGTRADVIEGSSTYYTGSGYYEIDMSDTSDLALQSNTFALDTNYSSTDLYDSTIMDILYDSTRNKIYASTSSNGLWMNDYSDDDDARIWYRE</sequence>
<protein>
    <recommendedName>
        <fullName evidence="4">Exo-alpha-sialidase</fullName>
    </recommendedName>
</protein>
<dbReference type="Proteomes" id="UP000324209">
    <property type="component" value="Chromosome"/>
</dbReference>
<keyword evidence="3" id="KW-1185">Reference proteome</keyword>
<feature type="signal peptide" evidence="1">
    <location>
        <begin position="1"/>
        <end position="23"/>
    </location>
</feature>
<evidence type="ECO:0000313" key="3">
    <source>
        <dbReference type="Proteomes" id="UP000324209"/>
    </source>
</evidence>
<evidence type="ECO:0000256" key="1">
    <source>
        <dbReference type="SAM" id="SignalP"/>
    </source>
</evidence>
<dbReference type="PROSITE" id="PS51257">
    <property type="entry name" value="PROKAR_LIPOPROTEIN"/>
    <property type="match status" value="1"/>
</dbReference>
<dbReference type="AlphaFoldDB" id="A0A5C1QJA0"/>
<evidence type="ECO:0000313" key="2">
    <source>
        <dbReference type="EMBL" id="QEN07691.1"/>
    </source>
</evidence>
<dbReference type="KEGG" id="ock:EXM22_06695"/>
<reference evidence="2 3" key="1">
    <citation type="submission" date="2019-02" db="EMBL/GenBank/DDBJ databases">
        <title>Complete Genome Sequence and Methylome Analysis of free living Spirochaetas.</title>
        <authorList>
            <person name="Fomenkov A."/>
            <person name="Dubinina G."/>
            <person name="Leshcheva N."/>
            <person name="Mikheeva N."/>
            <person name="Grabovich M."/>
            <person name="Vincze T."/>
            <person name="Roberts R.J."/>
        </authorList>
    </citation>
    <scope>NUCLEOTIDE SEQUENCE [LARGE SCALE GENOMIC DNA]</scope>
    <source>
        <strain evidence="2 3">K2</strain>
    </source>
</reference>
<name>A0A5C1QJA0_9SPIO</name>
<gene>
    <name evidence="2" type="ORF">EXM22_06695</name>
</gene>
<dbReference type="RefSeq" id="WP_149485771.1">
    <property type="nucleotide sequence ID" value="NZ_CP036150.1"/>
</dbReference>
<proteinExistence type="predicted"/>
<organism evidence="2 3">
    <name type="scientific">Oceanispirochaeta crateris</name>
    <dbReference type="NCBI Taxonomy" id="2518645"/>
    <lineage>
        <taxon>Bacteria</taxon>
        <taxon>Pseudomonadati</taxon>
        <taxon>Spirochaetota</taxon>
        <taxon>Spirochaetia</taxon>
        <taxon>Spirochaetales</taxon>
        <taxon>Spirochaetaceae</taxon>
        <taxon>Oceanispirochaeta</taxon>
    </lineage>
</organism>